<name>X1V5V3_9ZZZZ</name>
<accession>X1V5V3</accession>
<organism evidence="1">
    <name type="scientific">marine sediment metagenome</name>
    <dbReference type="NCBI Taxonomy" id="412755"/>
    <lineage>
        <taxon>unclassified sequences</taxon>
        <taxon>metagenomes</taxon>
        <taxon>ecological metagenomes</taxon>
    </lineage>
</organism>
<evidence type="ECO:0008006" key="2">
    <source>
        <dbReference type="Google" id="ProtNLM"/>
    </source>
</evidence>
<dbReference type="EMBL" id="BARW01036318">
    <property type="protein sequence ID" value="GAJ25104.1"/>
    <property type="molecule type" value="Genomic_DNA"/>
</dbReference>
<evidence type="ECO:0000313" key="1">
    <source>
        <dbReference type="EMBL" id="GAJ25104.1"/>
    </source>
</evidence>
<sequence>MKKCYIKLGRRVGWKKYVTGSVAFLHVKWNENTGWHVHLHILLTGSYLPQKWLSEEWLKVTGDSPVVHVQAAHSDKELGQAIKDFSRYAGCPANLLKIPAEYRHQSVELFL</sequence>
<reference evidence="1" key="1">
    <citation type="journal article" date="2014" name="Front. Microbiol.">
        <title>High frequency of phylogenetically diverse reductive dehalogenase-homologous genes in deep subseafloor sedimentary metagenomes.</title>
        <authorList>
            <person name="Kawai M."/>
            <person name="Futagami T."/>
            <person name="Toyoda A."/>
            <person name="Takaki Y."/>
            <person name="Nishi S."/>
            <person name="Hori S."/>
            <person name="Arai W."/>
            <person name="Tsubouchi T."/>
            <person name="Morono Y."/>
            <person name="Uchiyama I."/>
            <person name="Ito T."/>
            <person name="Fujiyama A."/>
            <person name="Inagaki F."/>
            <person name="Takami H."/>
        </authorList>
    </citation>
    <scope>NUCLEOTIDE SEQUENCE</scope>
    <source>
        <strain evidence="1">Expedition CK06-06</strain>
    </source>
</reference>
<protein>
    <recommendedName>
        <fullName evidence="2">Transposase zinc-binding domain-containing protein</fullName>
    </recommendedName>
</protein>
<gene>
    <name evidence="1" type="ORF">S12H4_56402</name>
</gene>
<dbReference type="AlphaFoldDB" id="X1V5V3"/>
<proteinExistence type="predicted"/>
<comment type="caution">
    <text evidence="1">The sequence shown here is derived from an EMBL/GenBank/DDBJ whole genome shotgun (WGS) entry which is preliminary data.</text>
</comment>